<evidence type="ECO:0000256" key="1">
    <source>
        <dbReference type="SAM" id="SignalP"/>
    </source>
</evidence>
<dbReference type="ESTHER" id="9actn-a0a1b1aze3">
    <property type="family name" value="Duf_1023"/>
</dbReference>
<dbReference type="AlphaFoldDB" id="A0A1B1AZE3"/>
<feature type="chain" id="PRO_5008519369" description="DUF1023 domain-containing protein" evidence="1">
    <location>
        <begin position="23"/>
        <end position="328"/>
    </location>
</feature>
<organism evidence="3 5">
    <name type="scientific">Streptomyces griseochromogenes</name>
    <dbReference type="NCBI Taxonomy" id="68214"/>
    <lineage>
        <taxon>Bacteria</taxon>
        <taxon>Bacillati</taxon>
        <taxon>Actinomycetota</taxon>
        <taxon>Actinomycetes</taxon>
        <taxon>Kitasatosporales</taxon>
        <taxon>Streptomycetaceae</taxon>
        <taxon>Streptomyces</taxon>
    </lineage>
</organism>
<name>A0A1B1AZE3_9ACTN</name>
<feature type="signal peptide" evidence="1">
    <location>
        <begin position="1"/>
        <end position="22"/>
    </location>
</feature>
<dbReference type="EMBL" id="CP016279">
    <property type="protein sequence ID" value="ANP51910.1"/>
    <property type="molecule type" value="Genomic_DNA"/>
</dbReference>
<dbReference type="Proteomes" id="UP001519309">
    <property type="component" value="Unassembled WGS sequence"/>
</dbReference>
<dbReference type="EMBL" id="JAGGLP010000045">
    <property type="protein sequence ID" value="MBP2056356.1"/>
    <property type="molecule type" value="Genomic_DNA"/>
</dbReference>
<reference evidence="3 5" key="1">
    <citation type="submission" date="2016-06" db="EMBL/GenBank/DDBJ databases">
        <title>Complete genome sequence of Streptomyces griseochromogenes ATCC 14511, the Blasticidin S producer.</title>
        <authorList>
            <person name="Wu L."/>
        </authorList>
    </citation>
    <scope>NUCLEOTIDE SEQUENCE [LARGE SCALE GENOMIC DNA]</scope>
    <source>
        <strain evidence="3 5">ATCC 14511</strain>
    </source>
</reference>
<dbReference type="Proteomes" id="UP000092659">
    <property type="component" value="Chromosome"/>
</dbReference>
<evidence type="ECO:0000313" key="4">
    <source>
        <dbReference type="EMBL" id="MBP2056356.1"/>
    </source>
</evidence>
<evidence type="ECO:0000313" key="6">
    <source>
        <dbReference type="Proteomes" id="UP001519309"/>
    </source>
</evidence>
<dbReference type="KEGG" id="sgs:AVL59_22135"/>
<proteinExistence type="predicted"/>
<evidence type="ECO:0000313" key="5">
    <source>
        <dbReference type="Proteomes" id="UP000092659"/>
    </source>
</evidence>
<keyword evidence="6" id="KW-1185">Reference proteome</keyword>
<dbReference type="STRING" id="68214.AVL59_22135"/>
<dbReference type="InterPro" id="IPR010427">
    <property type="entry name" value="DUF1023"/>
</dbReference>
<protein>
    <recommendedName>
        <fullName evidence="2">DUF1023 domain-containing protein</fullName>
    </recommendedName>
</protein>
<keyword evidence="1" id="KW-0732">Signal</keyword>
<accession>A0A1B1AZE3</accession>
<gene>
    <name evidence="3" type="ORF">AVL59_22135</name>
    <name evidence="4" type="ORF">J2Z21_009374</name>
</gene>
<evidence type="ECO:0000259" key="2">
    <source>
        <dbReference type="Pfam" id="PF06259"/>
    </source>
</evidence>
<dbReference type="RefSeq" id="WP_067307163.1">
    <property type="nucleotide sequence ID" value="NZ_CP016279.1"/>
</dbReference>
<feature type="domain" description="DUF1023" evidence="2">
    <location>
        <begin position="93"/>
        <end position="268"/>
    </location>
</feature>
<dbReference type="Pfam" id="PF06259">
    <property type="entry name" value="Abhydrolase_8"/>
    <property type="match status" value="1"/>
</dbReference>
<sequence>MRFGAARLRRGLLAMLVTAAVAAPLSAAARTGTPAPAPPHLPAVAAHTLDIRYAANRDYIAEAARVAERYGDSGRAHRLEAMAVSGRHFLTFDGRGSGRAVEVLGSLAAAERIVVVVPGSDTTIDTYDAHGSKPYSSALGGGASSLYGQLHRQDPNAHVAVVAWLGYDAPQIPSTDVLTTARAEDGARALRGFVHALQRVNREAKVSVLCHSYGSVVCGRAAGGLAATDIAVFGSPGLGVGRAADLGTRARVWAGRGAGDWISDVPHVRLGLLGTTVGFGADPAEAGFGARTFAAGGGGHGDYLKPGSVALRNLALIAAGRGSEASHG</sequence>
<evidence type="ECO:0000313" key="3">
    <source>
        <dbReference type="EMBL" id="ANP51910.1"/>
    </source>
</evidence>
<reference evidence="4 6" key="2">
    <citation type="submission" date="2021-03" db="EMBL/GenBank/DDBJ databases">
        <title>Genomic Encyclopedia of Type Strains, Phase IV (KMG-IV): sequencing the most valuable type-strain genomes for metagenomic binning, comparative biology and taxonomic classification.</title>
        <authorList>
            <person name="Goeker M."/>
        </authorList>
    </citation>
    <scope>NUCLEOTIDE SEQUENCE [LARGE SCALE GENOMIC DNA]</scope>
    <source>
        <strain evidence="4 6">DSM 40499</strain>
    </source>
</reference>